<evidence type="ECO:0000313" key="4">
    <source>
        <dbReference type="Proteomes" id="UP000007597"/>
    </source>
</evidence>
<feature type="region of interest" description="Disordered" evidence="1">
    <location>
        <begin position="415"/>
        <end position="434"/>
    </location>
</feature>
<feature type="region of interest" description="Disordered" evidence="1">
    <location>
        <begin position="708"/>
        <end position="728"/>
    </location>
</feature>
<proteinExistence type="predicted"/>
<feature type="compositionally biased region" description="Basic and acidic residues" evidence="1">
    <location>
        <begin position="709"/>
        <end position="728"/>
    </location>
</feature>
<dbReference type="OrthoDB" id="6875at10239"/>
<protein>
    <submittedName>
        <fullName evidence="3">NrdB ribonucleotide reductase A subunit</fullName>
    </submittedName>
</protein>
<dbReference type="InterPro" id="IPR004821">
    <property type="entry name" value="Cyt_trans-like"/>
</dbReference>
<dbReference type="GO" id="GO:0003824">
    <property type="term" value="F:catalytic activity"/>
    <property type="evidence" value="ECO:0007669"/>
    <property type="project" value="InterPro"/>
</dbReference>
<evidence type="ECO:0000256" key="1">
    <source>
        <dbReference type="SAM" id="MobiDB-lite"/>
    </source>
</evidence>
<dbReference type="Proteomes" id="UP000007597">
    <property type="component" value="Segment"/>
</dbReference>
<feature type="region of interest" description="Disordered" evidence="1">
    <location>
        <begin position="359"/>
        <end position="379"/>
    </location>
</feature>
<accession>H8ZNG8</accession>
<name>H8ZNG8_9CAUD</name>
<evidence type="ECO:0000259" key="2">
    <source>
        <dbReference type="Pfam" id="PF01467"/>
    </source>
</evidence>
<dbReference type="Gene3D" id="3.40.50.620">
    <property type="entry name" value="HUPs"/>
    <property type="match status" value="1"/>
</dbReference>
<sequence length="728" mass="81547">MPNKHLEHPEDMIMYGRRAALRTVKALLHEDLPLGVKWDGAPAIVFGTNPDNGKFFVGTKSVFNKIKVKIAYSYEDIDAYYKGEVANILRLCYRHLPRIGGIVQGDYIGVSGGRTYTPNTLEYRFATKTGGHIVFAPHTGYDVVSPTATPRFGVNVFGESDCFMLGHNEASAVCEGKVKFDWFKFMKNLVRAKVPADKKTRDAMFKHINLWIRFEMVPPSAEMYNALPDKYKQEVNIYTFRVWDQIFQLKQSLMSNIRVSGTVTPYLNDQPTAHEGFVTQNEVPVKLVDRMTFSKANFTLKKIGRMKKFSAFLSEAERSFAAKAAEKLNLQHIGYGRYADQNGNVTHMSKDGKLVKITKDNDAGPQQSAGGEETADGEGAVDQGAISITFGRFNPPTIGHEKLLDKVAREAKSSGGEYRIYPSRSEDPKKNPLDAGTKIKYMRQAYPDHSNAIIDKADMRTIFDVLSGLDADGYSSVNIVVGGDRVSEFNSLANKYNGDLYTFDEIKVSSAGDRDPDGEGVSGMSASKLRAAAVQGDFDSFKSGIPKGIKDKDLQSLYGTLRTAMKVEEDQDFGDCSYNIFEYAPKMDSQGLREAYFSGELMKEGTFVENLNTGIVSKIVSRGSNYVISIDEHDHLFRTWLMNLMERNDIKIINFKPAREMGTDKLANYMRKLTPGEIINKIIKRIRIPNKMNFKELPDMSAAYQQVQEKAKKLDPVGKEDRDINNDG</sequence>
<feature type="domain" description="Cytidyltransferase-like" evidence="2">
    <location>
        <begin position="388"/>
        <end position="494"/>
    </location>
</feature>
<reference evidence="3 4" key="1">
    <citation type="submission" date="2011-07" db="EMBL/GenBank/DDBJ databases">
        <title>Viral Tagging: a high-throughput approach to explore virus-host interactions.</title>
        <authorList>
            <person name="Deng L."/>
            <person name="Sullivan M.B."/>
            <person name="Poulos B."/>
            <person name="Ignacio Espinoza J.C."/>
        </authorList>
    </citation>
    <scope>NUCLEOTIDE SEQUENCE [LARGE SCALE GENOMIC DNA]</scope>
</reference>
<dbReference type="RefSeq" id="YP_007001680.1">
    <property type="nucleotide sequence ID" value="NC_019443.1"/>
</dbReference>
<dbReference type="EMBL" id="JN371769">
    <property type="protein sequence ID" value="AFD03029.1"/>
    <property type="molecule type" value="Genomic_DNA"/>
</dbReference>
<evidence type="ECO:0000313" key="3">
    <source>
        <dbReference type="EMBL" id="AFD03029.1"/>
    </source>
</evidence>
<feature type="compositionally biased region" description="Low complexity" evidence="1">
    <location>
        <begin position="369"/>
        <end position="379"/>
    </location>
</feature>
<organism evidence="3 4">
    <name type="scientific">Synechococcus phage metaG-MbCM1</name>
    <dbReference type="NCBI Taxonomy" id="1079999"/>
    <lineage>
        <taxon>Viruses</taxon>
        <taxon>Duplodnaviria</taxon>
        <taxon>Heunggongvirae</taxon>
        <taxon>Uroviricota</taxon>
        <taxon>Caudoviricetes</taxon>
        <taxon>Pantevenvirales</taxon>
        <taxon>Kyanoviridae</taxon>
        <taxon>Galenevirus</taxon>
        <taxon>Galenevirus mbcm1</taxon>
    </lineage>
</organism>
<dbReference type="InterPro" id="IPR014729">
    <property type="entry name" value="Rossmann-like_a/b/a_fold"/>
</dbReference>
<dbReference type="Pfam" id="PF19782">
    <property type="entry name" value="DUF6267"/>
    <property type="match status" value="1"/>
</dbReference>
<dbReference type="InterPro" id="IPR046234">
    <property type="entry name" value="DUF6267"/>
</dbReference>
<dbReference type="Pfam" id="PF01467">
    <property type="entry name" value="CTP_transf_like"/>
    <property type="match status" value="1"/>
</dbReference>
<keyword evidence="4" id="KW-1185">Reference proteome</keyword>
<dbReference type="SUPFAM" id="SSF52374">
    <property type="entry name" value="Nucleotidylyl transferase"/>
    <property type="match status" value="1"/>
</dbReference>
<dbReference type="GeneID" id="14005453"/>
<dbReference type="KEGG" id="vg:14005453"/>